<evidence type="ECO:0000313" key="2">
    <source>
        <dbReference type="Proteomes" id="UP000030233"/>
    </source>
</evidence>
<reference evidence="1 2" key="1">
    <citation type="journal article" date="2015" name="Appl. Environ. Microbiol.">
        <title>Effects of actin-like proteins encoded by two Bacillus pumilus phages on unstable lysogeny, revealed by genomic analysis.</title>
        <authorList>
            <person name="Yuan Y."/>
            <person name="Peng Q."/>
            <person name="Wu D."/>
            <person name="Kou Z."/>
            <person name="Wu Y."/>
            <person name="Liu P."/>
            <person name="Gao M."/>
        </authorList>
    </citation>
    <scope>NUCLEOTIDE SEQUENCE [LARGE SCALE GENOMIC DNA]</scope>
</reference>
<protein>
    <submittedName>
        <fullName evidence="1">Uncharacterized protein</fullName>
    </submittedName>
</protein>
<accession>A0A0A0PLB5</accession>
<dbReference type="Proteomes" id="UP000030233">
    <property type="component" value="Segment"/>
</dbReference>
<organism evidence="1 2">
    <name type="scientific">Bacillus phage Bp8p-T</name>
    <dbReference type="NCBI Taxonomy" id="1445811"/>
    <lineage>
        <taxon>Viruses</taxon>
        <taxon>Duplodnaviria</taxon>
        <taxon>Heunggongvirae</taxon>
        <taxon>Uroviricota</taxon>
        <taxon>Caudoviricetes</taxon>
        <taxon>Herelleviridae</taxon>
        <taxon>Bastillevirinae</taxon>
        <taxon>Agatevirus</taxon>
        <taxon>Agatevirus Bp8pC</taxon>
    </lineage>
</organism>
<proteinExistence type="predicted"/>
<evidence type="ECO:0000313" key="1">
    <source>
        <dbReference type="EMBL" id="AHJ87726.1"/>
    </source>
</evidence>
<name>A0A0A0PLB5_9CAUD</name>
<dbReference type="EMBL" id="KJ010548">
    <property type="protein sequence ID" value="AHJ87726.1"/>
    <property type="molecule type" value="Genomic_DNA"/>
</dbReference>
<sequence length="60" mass="6886">MIVPYLPTDKVIKASNGNFIIRETVTGYDLWKVNPDVFVTSKPNINYLREDIGRVFKIGE</sequence>
<gene>
    <name evidence="1" type="ORF">Bp8pT_084</name>
</gene>